<dbReference type="RefSeq" id="WP_103066201.1">
    <property type="nucleotide sequence ID" value="NZ_AZRL01000003.1"/>
</dbReference>
<feature type="domain" description="MoaB/Mog" evidence="7">
    <location>
        <begin position="173"/>
        <end position="310"/>
    </location>
</feature>
<dbReference type="EMBL" id="AZRL01000003">
    <property type="protein sequence ID" value="PNR97977.1"/>
    <property type="molecule type" value="Genomic_DNA"/>
</dbReference>
<keyword evidence="6" id="KW-0479">Metal-binding</keyword>
<dbReference type="GO" id="GO:0046872">
    <property type="term" value="F:metal ion binding"/>
    <property type="evidence" value="ECO:0007669"/>
    <property type="project" value="UniProtKB-UniRule"/>
</dbReference>
<comment type="function">
    <text evidence="1 6">Catalyzes the insertion of molybdate into adenylated molybdopterin with the concomitant release of AMP.</text>
</comment>
<keyword evidence="6" id="KW-0500">Molybdenum</keyword>
<protein>
    <recommendedName>
        <fullName evidence="6">Molybdopterin molybdenumtransferase</fullName>
        <ecNumber evidence="6">2.10.1.1</ecNumber>
    </recommendedName>
</protein>
<dbReference type="GO" id="GO:0061599">
    <property type="term" value="F:molybdopterin molybdotransferase activity"/>
    <property type="evidence" value="ECO:0007669"/>
    <property type="project" value="UniProtKB-UniRule"/>
</dbReference>
<dbReference type="PANTHER" id="PTHR10192">
    <property type="entry name" value="MOLYBDOPTERIN BIOSYNTHESIS PROTEIN"/>
    <property type="match status" value="1"/>
</dbReference>
<evidence type="ECO:0000259" key="7">
    <source>
        <dbReference type="SMART" id="SM00852"/>
    </source>
</evidence>
<reference evidence="8 9" key="1">
    <citation type="submission" date="2013-12" db="EMBL/GenBank/DDBJ databases">
        <title>Comparative genomics of Petrotoga isolates.</title>
        <authorList>
            <person name="Nesbo C.L."/>
            <person name="Charchuk R."/>
            <person name="Chow K."/>
        </authorList>
    </citation>
    <scope>NUCLEOTIDE SEQUENCE [LARGE SCALE GENOMIC DNA]</scope>
    <source>
        <strain evidence="8 9">DSM 13574</strain>
    </source>
</reference>
<dbReference type="SUPFAM" id="SSF63867">
    <property type="entry name" value="MoeA C-terminal domain-like"/>
    <property type="match status" value="1"/>
</dbReference>
<comment type="catalytic activity">
    <reaction evidence="5">
        <text>adenylyl-molybdopterin + molybdate = Mo-molybdopterin + AMP + H(+)</text>
        <dbReference type="Rhea" id="RHEA:35047"/>
        <dbReference type="ChEBI" id="CHEBI:15378"/>
        <dbReference type="ChEBI" id="CHEBI:36264"/>
        <dbReference type="ChEBI" id="CHEBI:62727"/>
        <dbReference type="ChEBI" id="CHEBI:71302"/>
        <dbReference type="ChEBI" id="CHEBI:456215"/>
        <dbReference type="EC" id="2.10.1.1"/>
    </reaction>
</comment>
<dbReference type="Gene3D" id="3.90.105.10">
    <property type="entry name" value="Molybdopterin biosynthesis moea protein, domain 2"/>
    <property type="match status" value="1"/>
</dbReference>
<dbReference type="AlphaFoldDB" id="A0A2K1P5J0"/>
<dbReference type="GO" id="GO:0005829">
    <property type="term" value="C:cytosol"/>
    <property type="evidence" value="ECO:0007669"/>
    <property type="project" value="TreeGrafter"/>
</dbReference>
<dbReference type="OrthoDB" id="9804758at2"/>
<dbReference type="GO" id="GO:0006777">
    <property type="term" value="P:Mo-molybdopterin cofactor biosynthetic process"/>
    <property type="evidence" value="ECO:0007669"/>
    <property type="project" value="UniProtKB-UniRule"/>
</dbReference>
<dbReference type="InterPro" id="IPR005111">
    <property type="entry name" value="MoeA_C_domain_IV"/>
</dbReference>
<dbReference type="InterPro" id="IPR001453">
    <property type="entry name" value="MoaB/Mog_dom"/>
</dbReference>
<dbReference type="SUPFAM" id="SSF53218">
    <property type="entry name" value="Molybdenum cofactor biosynthesis proteins"/>
    <property type="match status" value="1"/>
</dbReference>
<dbReference type="InterPro" id="IPR036425">
    <property type="entry name" value="MoaB/Mog-like_dom_sf"/>
</dbReference>
<dbReference type="Pfam" id="PF12727">
    <property type="entry name" value="PBP_like"/>
    <property type="match status" value="1"/>
</dbReference>
<evidence type="ECO:0000256" key="1">
    <source>
        <dbReference type="ARBA" id="ARBA00002901"/>
    </source>
</evidence>
<dbReference type="InterPro" id="IPR024370">
    <property type="entry name" value="PBP_domain"/>
</dbReference>
<evidence type="ECO:0000313" key="8">
    <source>
        <dbReference type="EMBL" id="PNR97977.1"/>
    </source>
</evidence>
<dbReference type="SUPFAM" id="SSF63882">
    <property type="entry name" value="MoeA N-terminal region -like"/>
    <property type="match status" value="1"/>
</dbReference>
<dbReference type="SUPFAM" id="SSF53850">
    <property type="entry name" value="Periplasmic binding protein-like II"/>
    <property type="match status" value="1"/>
</dbReference>
<dbReference type="Gene3D" id="3.40.980.10">
    <property type="entry name" value="MoaB/Mog-like domain"/>
    <property type="match status" value="1"/>
</dbReference>
<keyword evidence="6" id="KW-0808">Transferase</keyword>
<keyword evidence="4 6" id="KW-0501">Molybdenum cofactor biosynthesis</keyword>
<dbReference type="Pfam" id="PF00994">
    <property type="entry name" value="MoCF_biosynth"/>
    <property type="match status" value="1"/>
</dbReference>
<evidence type="ECO:0000256" key="6">
    <source>
        <dbReference type="RuleBase" id="RU365090"/>
    </source>
</evidence>
<dbReference type="InterPro" id="IPR038987">
    <property type="entry name" value="MoeA-like"/>
</dbReference>
<proteinExistence type="inferred from homology"/>
<dbReference type="SMART" id="SM00852">
    <property type="entry name" value="MoCF_biosynth"/>
    <property type="match status" value="1"/>
</dbReference>
<accession>A0A2K1P5J0</accession>
<organism evidence="8 9">
    <name type="scientific">Petrotoga olearia DSM 13574</name>
    <dbReference type="NCBI Taxonomy" id="1122955"/>
    <lineage>
        <taxon>Bacteria</taxon>
        <taxon>Thermotogati</taxon>
        <taxon>Thermotogota</taxon>
        <taxon>Thermotogae</taxon>
        <taxon>Petrotogales</taxon>
        <taxon>Petrotogaceae</taxon>
        <taxon>Petrotoga</taxon>
    </lineage>
</organism>
<evidence type="ECO:0000256" key="2">
    <source>
        <dbReference type="ARBA" id="ARBA00005046"/>
    </source>
</evidence>
<comment type="similarity">
    <text evidence="3 6">Belongs to the MoeA family.</text>
</comment>
<dbReference type="PANTHER" id="PTHR10192:SF16">
    <property type="entry name" value="MOLYBDOPTERIN MOLYBDENUMTRANSFERASE"/>
    <property type="match status" value="1"/>
</dbReference>
<dbReference type="InterPro" id="IPR036688">
    <property type="entry name" value="MoeA_C_domain_IV_sf"/>
</dbReference>
<comment type="pathway">
    <text evidence="2 6">Cofactor biosynthesis; molybdopterin biosynthesis.</text>
</comment>
<evidence type="ECO:0000313" key="9">
    <source>
        <dbReference type="Proteomes" id="UP000236434"/>
    </source>
</evidence>
<dbReference type="Pfam" id="PF03453">
    <property type="entry name" value="MoeA_N"/>
    <property type="match status" value="1"/>
</dbReference>
<name>A0A2K1P5J0_9BACT</name>
<comment type="caution">
    <text evidence="8">The sequence shown here is derived from an EMBL/GenBank/DDBJ whole genome shotgun (WGS) entry which is preliminary data.</text>
</comment>
<dbReference type="Proteomes" id="UP000236434">
    <property type="component" value="Unassembled WGS sequence"/>
</dbReference>
<dbReference type="CDD" id="cd00887">
    <property type="entry name" value="MoeA"/>
    <property type="match status" value="1"/>
</dbReference>
<evidence type="ECO:0000256" key="5">
    <source>
        <dbReference type="ARBA" id="ARBA00047317"/>
    </source>
</evidence>
<dbReference type="UniPathway" id="UPA00344"/>
<dbReference type="InterPro" id="IPR036135">
    <property type="entry name" value="MoeA_linker/N_sf"/>
</dbReference>
<dbReference type="Gene3D" id="2.40.340.10">
    <property type="entry name" value="MoeA, C-terminal, domain IV"/>
    <property type="match status" value="1"/>
</dbReference>
<dbReference type="EC" id="2.10.1.1" evidence="6"/>
<dbReference type="NCBIfam" id="NF011068">
    <property type="entry name" value="PRK14498.1"/>
    <property type="match status" value="1"/>
</dbReference>
<dbReference type="Pfam" id="PF03454">
    <property type="entry name" value="MoeA_C"/>
    <property type="match status" value="1"/>
</dbReference>
<comment type="cofactor">
    <cofactor evidence="6">
        <name>Mg(2+)</name>
        <dbReference type="ChEBI" id="CHEBI:18420"/>
    </cofactor>
</comment>
<keyword evidence="6" id="KW-0460">Magnesium</keyword>
<dbReference type="Gene3D" id="2.170.190.11">
    <property type="entry name" value="Molybdopterin biosynthesis moea protein, domain 3"/>
    <property type="match status" value="1"/>
</dbReference>
<gene>
    <name evidence="8" type="ORF">X929_00990</name>
</gene>
<dbReference type="InterPro" id="IPR005110">
    <property type="entry name" value="MoeA_linker/N"/>
</dbReference>
<evidence type="ECO:0000256" key="3">
    <source>
        <dbReference type="ARBA" id="ARBA00010763"/>
    </source>
</evidence>
<sequence length="632" mass="70200">MSKIYLEKVSLEKAMDEYFKIFKDYSVETENIKVENSNGRITAEAIYAKRFGPHYYASAMDGIAVKASNTYGASKTNSLMLKKGLDAVIVDTGDPIPEGFNAVIKIEEINDEGDFYIIEKSATPWQNIRAIGESVMKGQLMFPVNHMIRPYDVGALLEAGVKEINVKKKPLIGIIPTGDEIIPPNQEPGKGQLVDFNSTMMKIYGEQWGAKVSITEILPDKYENLKKKVLDEVEKNDILIIIAGSSAGREDYTEKILNEVGRVVVHGINIMPGKPVILGIIKGKPVIGIPGYPLSALLNYYIFVRTLVYQMLNLDVPEMPYINAVVRRKVPSQVGLEEFLRVNLAFIDGEYVAVPRKRGSAAMESLVNADGIMPVPEKSEGIGINEKVKIYILKPIFSISKNVLFIGSHDYSLDILVNEIKSQKLGFHFNIQSVGSMGGLMSLKRGECHLAGAHLLDPKSGTYNKTYVKEILAEKKVTMVNLIWRQQGLIVPKGNPLGLGKIEDLSRPDINFINRQKGSGTRVLLDYWLNKKGIPSKSIRGYEREEFTHTAVAAAVANKSADVGLGIKAAADAMDLDFIPLLEERYDFIISTDFLQDIRMKKILKLINSEKFKSQVIVLGGYRTDNTGEIMS</sequence>
<evidence type="ECO:0000256" key="4">
    <source>
        <dbReference type="ARBA" id="ARBA00023150"/>
    </source>
</evidence>